<dbReference type="Pfam" id="PF23559">
    <property type="entry name" value="WHD_DRP"/>
    <property type="match status" value="1"/>
</dbReference>
<dbReference type="EMBL" id="CM008051">
    <property type="protein sequence ID" value="PVH37320.1"/>
    <property type="molecule type" value="Genomic_DNA"/>
</dbReference>
<evidence type="ECO:0000259" key="4">
    <source>
        <dbReference type="Pfam" id="PF23559"/>
    </source>
</evidence>
<feature type="domain" description="Disease resistance protein winged helix" evidence="4">
    <location>
        <begin position="568"/>
        <end position="639"/>
    </location>
</feature>
<feature type="domain" description="NB-ARC" evidence="3">
    <location>
        <begin position="335"/>
        <end position="480"/>
    </location>
</feature>
<dbReference type="InterPro" id="IPR002182">
    <property type="entry name" value="NB-ARC"/>
</dbReference>
<dbReference type="Gene3D" id="1.10.8.430">
    <property type="entry name" value="Helical domain of apoptotic protease-activating factors"/>
    <property type="match status" value="1"/>
</dbReference>
<dbReference type="InterPro" id="IPR042197">
    <property type="entry name" value="Apaf_helical"/>
</dbReference>
<gene>
    <name evidence="6" type="ORF">PAHAL_6G287100</name>
</gene>
<organism evidence="6">
    <name type="scientific">Panicum hallii</name>
    <dbReference type="NCBI Taxonomy" id="206008"/>
    <lineage>
        <taxon>Eukaryota</taxon>
        <taxon>Viridiplantae</taxon>
        <taxon>Streptophyta</taxon>
        <taxon>Embryophyta</taxon>
        <taxon>Tracheophyta</taxon>
        <taxon>Spermatophyta</taxon>
        <taxon>Magnoliopsida</taxon>
        <taxon>Liliopsida</taxon>
        <taxon>Poales</taxon>
        <taxon>Poaceae</taxon>
        <taxon>PACMAD clade</taxon>
        <taxon>Panicoideae</taxon>
        <taxon>Panicodae</taxon>
        <taxon>Paniceae</taxon>
        <taxon>Panicinae</taxon>
        <taxon>Panicum</taxon>
        <taxon>Panicum sect. Panicum</taxon>
    </lineage>
</organism>
<name>A0A2T8II11_9POAL</name>
<dbReference type="InterPro" id="IPR032675">
    <property type="entry name" value="LRR_dom_sf"/>
</dbReference>
<dbReference type="SUPFAM" id="SSF52540">
    <property type="entry name" value="P-loop containing nucleoside triphosphate hydrolases"/>
    <property type="match status" value="1"/>
</dbReference>
<dbReference type="InterPro" id="IPR044974">
    <property type="entry name" value="Disease_R_plants"/>
</dbReference>
<dbReference type="InterPro" id="IPR027417">
    <property type="entry name" value="P-loop_NTPase"/>
</dbReference>
<dbReference type="Proteomes" id="UP000243499">
    <property type="component" value="Chromosome 6"/>
</dbReference>
<dbReference type="Gramene" id="PVH37320">
    <property type="protein sequence ID" value="PVH37320"/>
    <property type="gene ID" value="PAHAL_6G287100"/>
</dbReference>
<dbReference type="FunFam" id="1.10.10.10:FF:000322">
    <property type="entry name" value="Probable disease resistance protein At1g63360"/>
    <property type="match status" value="1"/>
</dbReference>
<protein>
    <submittedName>
        <fullName evidence="6">Uncharacterized protein</fullName>
    </submittedName>
</protein>
<evidence type="ECO:0000259" key="5">
    <source>
        <dbReference type="Pfam" id="PF23598"/>
    </source>
</evidence>
<feature type="domain" description="Disease resistance R13L4/SHOC-2-like LRR" evidence="5">
    <location>
        <begin position="847"/>
        <end position="1054"/>
    </location>
</feature>
<keyword evidence="2" id="KW-0611">Plant defense</keyword>
<dbReference type="GO" id="GO:0009626">
    <property type="term" value="P:plant-type hypersensitive response"/>
    <property type="evidence" value="ECO:0007669"/>
    <property type="project" value="UniProtKB-ARBA"/>
</dbReference>
<dbReference type="Gene3D" id="3.40.50.300">
    <property type="entry name" value="P-loop containing nucleotide triphosphate hydrolases"/>
    <property type="match status" value="1"/>
</dbReference>
<dbReference type="InterPro" id="IPR036388">
    <property type="entry name" value="WH-like_DNA-bd_sf"/>
</dbReference>
<dbReference type="PANTHER" id="PTHR23155:SF1114">
    <property type="entry name" value="OS02G0475500 PROTEIN"/>
    <property type="match status" value="1"/>
</dbReference>
<dbReference type="PANTHER" id="PTHR23155">
    <property type="entry name" value="DISEASE RESISTANCE PROTEIN RP"/>
    <property type="match status" value="1"/>
</dbReference>
<dbReference type="Gene3D" id="3.80.10.10">
    <property type="entry name" value="Ribonuclease Inhibitor"/>
    <property type="match status" value="2"/>
</dbReference>
<dbReference type="GO" id="GO:0043531">
    <property type="term" value="F:ADP binding"/>
    <property type="evidence" value="ECO:0007669"/>
    <property type="project" value="InterPro"/>
</dbReference>
<proteinExistence type="predicted"/>
<evidence type="ECO:0000259" key="3">
    <source>
        <dbReference type="Pfam" id="PF00931"/>
    </source>
</evidence>
<dbReference type="Pfam" id="PF23598">
    <property type="entry name" value="LRR_14"/>
    <property type="match status" value="2"/>
</dbReference>
<evidence type="ECO:0000256" key="1">
    <source>
        <dbReference type="ARBA" id="ARBA00022737"/>
    </source>
</evidence>
<reference evidence="6" key="1">
    <citation type="submission" date="2018-04" db="EMBL/GenBank/DDBJ databases">
        <title>WGS assembly of Panicum hallii.</title>
        <authorList>
            <person name="Lovell J."/>
            <person name="Jenkins J."/>
            <person name="Lowry D."/>
            <person name="Mamidi S."/>
            <person name="Sreedasyam A."/>
            <person name="Weng X."/>
            <person name="Barry K."/>
            <person name="Bonette J."/>
            <person name="Campitelli B."/>
            <person name="Daum C."/>
            <person name="Gordon S."/>
            <person name="Gould B."/>
            <person name="Lipzen A."/>
            <person name="Macqueen A."/>
            <person name="Palacio-Mejia J."/>
            <person name="Plott C."/>
            <person name="Shakirov E."/>
            <person name="Shu S."/>
            <person name="Yoshinaga Y."/>
            <person name="Zane M."/>
            <person name="Rokhsar D."/>
            <person name="Grimwood J."/>
            <person name="Schmutz J."/>
            <person name="Juenger T."/>
        </authorList>
    </citation>
    <scope>NUCLEOTIDE SEQUENCE [LARGE SCALE GENOMIC DNA]</scope>
    <source>
        <strain evidence="6">FIL2</strain>
    </source>
</reference>
<dbReference type="InterPro" id="IPR055414">
    <property type="entry name" value="LRR_R13L4/SHOC2-like"/>
</dbReference>
<accession>A0A2T8II11</accession>
<evidence type="ECO:0000256" key="2">
    <source>
        <dbReference type="ARBA" id="ARBA00022821"/>
    </source>
</evidence>
<keyword evidence="1" id="KW-0677">Repeat</keyword>
<feature type="domain" description="Disease resistance R13L4/SHOC-2-like LRR" evidence="5">
    <location>
        <begin position="691"/>
        <end position="768"/>
    </location>
</feature>
<dbReference type="AlphaFoldDB" id="A0A2T8II11"/>
<dbReference type="Gene3D" id="1.10.10.10">
    <property type="entry name" value="Winged helix-like DNA-binding domain superfamily/Winged helix DNA-binding domain"/>
    <property type="match status" value="1"/>
</dbReference>
<dbReference type="GO" id="GO:0042742">
    <property type="term" value="P:defense response to bacterium"/>
    <property type="evidence" value="ECO:0007669"/>
    <property type="project" value="UniProtKB-ARBA"/>
</dbReference>
<evidence type="ECO:0000313" key="6">
    <source>
        <dbReference type="EMBL" id="PVH37320.1"/>
    </source>
</evidence>
<sequence>MEATALSVGKSVLDVDGALGYAKSAAAEERDNHEVLMTWVKQVRYDAEDCLQDFSIHLHKPSWWRLCTLRERRRIAKQMKELRARSSIAAAAIFGVGEARRAAKHDNSKVDFVDLINQEGEGLRVIAVWGTSGDLGQASIISEAYENPDIKNKFPWQASVRVLHPFNPNDFIQSLVMQFRSAVGVDVLLETEKTGKELAEEFIGYINENSYLILLNDLSIFEVWNGIKACLSLQSQALELKQLSACRTIYAFYEKSSQGQEKLLMVASISNTTTTRTNEVLGNHSKGGRESKVETRSLTRHKTMASAFEEYQLAGRDKEKLRWSNLFATNLKFIGMFEKRACVTVMRPFILFILKEFLKSLIVQLSLQSSSEKKRAMDFGHSTRNTVAMMGVKALIKELARLLERKKCLIVLDDVSSTEEWDHIIRSFPKLDSSCRILVTTREESIAKHCSKKQENIYKLKVLEYKDAQDLFTRKVFKEAKDLDKHPELIEEAKMILKKCNGLPLAIVTIDGFLANQPKVAVEWRKLNEHISAELEMNPELEAIKTILGKSYDGLPYHLKSCFLYVSIFPEDHKVSRRRLIQRWSAEGYSREIRGKSQEEVADKYLMELVERSMILPSQLSVNSRKGTDSCQVHDLMREIGISKSTEENLVFRMEEGCISNTLGIVRHLVISTNWEGDKSEFESVVDLSRIRSLTVFGKWRPFFISDKMRFLRVLDLEGTSGLVDHHLEHIWRLRHLRYLSLRGCNGIFHLPDSIGNLTQLQALDILACTESDDDDLHEDLVEDLPESLKNRTCILTLSLLGFCVACCAPDILKKVDWSDADMNRRDVCMCFCCLAFPAFVSGQLPTHMPIGMGKLKSLRTLGLVNIAVNKSILRDLKMLAQLRKALFRLQLGVTGINKVNSQEFCSVVANLSCLESLLVQSVGMPGLHGCLEGLTSAPNNLQSLKLYGNLVELPGWVGGLQNLVKLTLRSSRILEHETALQVLGKLPNLVSLRLRLKPFQGEDLCHTFHPESFLSLTVLELNGIDGLKSVEFEDRAMLQLERLDFLASLASLREFMLDNDDYKDDFVEDVRAQLAHNPSAPVLRRH</sequence>
<dbReference type="GO" id="GO:0002758">
    <property type="term" value="P:innate immune response-activating signaling pathway"/>
    <property type="evidence" value="ECO:0007669"/>
    <property type="project" value="UniProtKB-ARBA"/>
</dbReference>
<dbReference type="Pfam" id="PF00931">
    <property type="entry name" value="NB-ARC"/>
    <property type="match status" value="1"/>
</dbReference>
<dbReference type="SUPFAM" id="SSF52047">
    <property type="entry name" value="RNI-like"/>
    <property type="match status" value="1"/>
</dbReference>
<dbReference type="InterPro" id="IPR058922">
    <property type="entry name" value="WHD_DRP"/>
</dbReference>